<dbReference type="GO" id="GO:0016787">
    <property type="term" value="F:hydrolase activity"/>
    <property type="evidence" value="ECO:0007669"/>
    <property type="project" value="UniProtKB-KW"/>
</dbReference>
<evidence type="ECO:0000313" key="3">
    <source>
        <dbReference type="EMBL" id="MRH41440.1"/>
    </source>
</evidence>
<dbReference type="SUPFAM" id="SSF53474">
    <property type="entry name" value="alpha/beta-Hydrolases"/>
    <property type="match status" value="1"/>
</dbReference>
<evidence type="ECO:0000313" key="4">
    <source>
        <dbReference type="Proteomes" id="UP000799092"/>
    </source>
</evidence>
<dbReference type="GO" id="GO:0016020">
    <property type="term" value="C:membrane"/>
    <property type="evidence" value="ECO:0007669"/>
    <property type="project" value="TreeGrafter"/>
</dbReference>
<feature type="domain" description="AB hydrolase-1" evidence="2">
    <location>
        <begin position="26"/>
        <end position="114"/>
    </location>
</feature>
<dbReference type="InterPro" id="IPR050266">
    <property type="entry name" value="AB_hydrolase_sf"/>
</dbReference>
<dbReference type="Gene3D" id="3.40.50.1820">
    <property type="entry name" value="alpha/beta hydrolase"/>
    <property type="match status" value="1"/>
</dbReference>
<dbReference type="InterPro" id="IPR000073">
    <property type="entry name" value="AB_hydrolase_1"/>
</dbReference>
<dbReference type="Proteomes" id="UP000799092">
    <property type="component" value="Unassembled WGS sequence"/>
</dbReference>
<evidence type="ECO:0000259" key="2">
    <source>
        <dbReference type="Pfam" id="PF00561"/>
    </source>
</evidence>
<dbReference type="EMBL" id="WJNG01000002">
    <property type="protein sequence ID" value="MRH41440.1"/>
    <property type="molecule type" value="Genomic_DNA"/>
</dbReference>
<comment type="caution">
    <text evidence="3">The sequence shown here is derived from an EMBL/GenBank/DDBJ whole genome shotgun (WGS) entry which is preliminary data.</text>
</comment>
<protein>
    <submittedName>
        <fullName evidence="3">Alpha/beta fold hydrolase</fullName>
    </submittedName>
</protein>
<evidence type="ECO:0000256" key="1">
    <source>
        <dbReference type="ARBA" id="ARBA00022801"/>
    </source>
</evidence>
<keyword evidence="1 3" id="KW-0378">Hydrolase</keyword>
<proteinExistence type="predicted"/>
<dbReference type="PANTHER" id="PTHR43798:SF31">
    <property type="entry name" value="AB HYDROLASE SUPERFAMILY PROTEIN YCLE"/>
    <property type="match status" value="1"/>
</dbReference>
<dbReference type="InterPro" id="IPR029058">
    <property type="entry name" value="AB_hydrolase_fold"/>
</dbReference>
<accession>A0A6A8D840</accession>
<keyword evidence="4" id="KW-1185">Reference proteome</keyword>
<gene>
    <name evidence="3" type="ORF">GH741_01975</name>
</gene>
<dbReference type="Pfam" id="PF00561">
    <property type="entry name" value="Abhydrolase_1"/>
    <property type="match status" value="1"/>
</dbReference>
<sequence>MIHTKFTEKGTWKNTIPSSFLDYQTALLDEFKVITFDIRGDCRSDRSSEQMTMIQLADDTKRILDANNIDKAVICGYSNGACIAQEFVLSYPEHTAGLIMIGAYYEVSSFLLEKEYRIGIWAAKNKLMTLLSLALAKNHFRDKELAKVMYKEIKRTNHQMLTNQYTIGLNYSCADRIQEINVPLLLIYGAWDYYIQSYQHLYRRLVSDTEVVYIQRTKHQVPTRSSVECNAIIRGWIRRKNLLRNLK</sequence>
<reference evidence="3" key="1">
    <citation type="submission" date="2019-11" db="EMBL/GenBank/DDBJ databases">
        <authorList>
            <person name="Li J."/>
        </authorList>
    </citation>
    <scope>NUCLEOTIDE SEQUENCE</scope>
    <source>
        <strain evidence="3">B6B</strain>
    </source>
</reference>
<dbReference type="PANTHER" id="PTHR43798">
    <property type="entry name" value="MONOACYLGLYCEROL LIPASE"/>
    <property type="match status" value="1"/>
</dbReference>
<dbReference type="AlphaFoldDB" id="A0A6A8D840"/>
<organism evidence="3 4">
    <name type="scientific">Aquibacillus halophilus</name>
    <dbReference type="NCBI Taxonomy" id="930132"/>
    <lineage>
        <taxon>Bacteria</taxon>
        <taxon>Bacillati</taxon>
        <taxon>Bacillota</taxon>
        <taxon>Bacilli</taxon>
        <taxon>Bacillales</taxon>
        <taxon>Bacillaceae</taxon>
        <taxon>Aquibacillus</taxon>
    </lineage>
</organism>
<name>A0A6A8D840_9BACI</name>